<accession>A0A6C0I0A5</accession>
<dbReference type="InterPro" id="IPR029063">
    <property type="entry name" value="SAM-dependent_MTases_sf"/>
</dbReference>
<sequence>MNIKIVYFAYLIPEKWEDIVIEQLDALSNIVSLYEIATIYMSVIDDTEGQLELEKLKLLISEKYNKIQLINTFSENVYEYPGIKTVYEISTQSDNEYILYFHSKGITSNQHDVRNLLFQYTIQNYQSIIEEMEKDLEIDTASAIPCVNGFGYYNFWWARSSYIHKYCSKPEITDLYLKYGRFTWEMWLGNHFCNKQFVKTYSPILKYNYVYEEIGAGFVMQLFIDNQVDIINKLENPIEFNNIITPYNKPMNDIADNNLTDKNTAHSYFDTYEKLFSSIRITARNILEVGIFWGGSIRLWRDYFSNAQIYGVDICNLDFIQKESIKNDNHITLFTNTNGYDDTFINENFINKNITFDMILDDGPHDLQSMIDLIVKYVPLLTENGIMVIEDVQDFQWTETLKEYVPNELKQYIQVYDLRHIKGRYDDILFVINKNI</sequence>
<proteinExistence type="predicted"/>
<protein>
    <recommendedName>
        <fullName evidence="2">Methyltransferase</fullName>
    </recommendedName>
</protein>
<dbReference type="AlphaFoldDB" id="A0A6C0I0A5"/>
<dbReference type="SUPFAM" id="SSF53335">
    <property type="entry name" value="S-adenosyl-L-methionine-dependent methyltransferases"/>
    <property type="match status" value="1"/>
</dbReference>
<evidence type="ECO:0000313" key="1">
    <source>
        <dbReference type="EMBL" id="QHT86040.1"/>
    </source>
</evidence>
<dbReference type="EMBL" id="MN740057">
    <property type="protein sequence ID" value="QHT86040.1"/>
    <property type="molecule type" value="Genomic_DNA"/>
</dbReference>
<reference evidence="1" key="1">
    <citation type="journal article" date="2020" name="Nature">
        <title>Giant virus diversity and host interactions through global metagenomics.</title>
        <authorList>
            <person name="Schulz F."/>
            <person name="Roux S."/>
            <person name="Paez-Espino D."/>
            <person name="Jungbluth S."/>
            <person name="Walsh D.A."/>
            <person name="Denef V.J."/>
            <person name="McMahon K.D."/>
            <person name="Konstantinidis K.T."/>
            <person name="Eloe-Fadrosh E.A."/>
            <person name="Kyrpides N.C."/>
            <person name="Woyke T."/>
        </authorList>
    </citation>
    <scope>NUCLEOTIDE SEQUENCE</scope>
    <source>
        <strain evidence="1">GVMAG-M-3300023184-184</strain>
    </source>
</reference>
<name>A0A6C0I0A5_9ZZZZ</name>
<dbReference type="Gene3D" id="3.40.50.150">
    <property type="entry name" value="Vaccinia Virus protein VP39"/>
    <property type="match status" value="1"/>
</dbReference>
<organism evidence="1">
    <name type="scientific">viral metagenome</name>
    <dbReference type="NCBI Taxonomy" id="1070528"/>
    <lineage>
        <taxon>unclassified sequences</taxon>
        <taxon>metagenomes</taxon>
        <taxon>organismal metagenomes</taxon>
    </lineage>
</organism>
<evidence type="ECO:0008006" key="2">
    <source>
        <dbReference type="Google" id="ProtNLM"/>
    </source>
</evidence>